<accession>A0ABM1YYQ9</accession>
<feature type="region of interest" description="Disordered" evidence="1">
    <location>
        <begin position="278"/>
        <end position="303"/>
    </location>
</feature>
<dbReference type="EnsemblMetazoa" id="AALFPA23_013313.R19281">
    <property type="protein sequence ID" value="AALFPA23_013313.P19281"/>
    <property type="gene ID" value="AALFPA23_013313"/>
</dbReference>
<feature type="compositionally biased region" description="Acidic residues" evidence="1">
    <location>
        <begin position="278"/>
        <end position="298"/>
    </location>
</feature>
<reference evidence="2" key="2">
    <citation type="submission" date="2025-05" db="UniProtKB">
        <authorList>
            <consortium name="EnsemblMetazoa"/>
        </authorList>
    </citation>
    <scope>IDENTIFICATION</scope>
    <source>
        <strain evidence="2">Foshan</strain>
    </source>
</reference>
<dbReference type="Proteomes" id="UP000069940">
    <property type="component" value="Unassembled WGS sequence"/>
</dbReference>
<organism evidence="2 3">
    <name type="scientific">Aedes albopictus</name>
    <name type="common">Asian tiger mosquito</name>
    <name type="synonym">Stegomyia albopicta</name>
    <dbReference type="NCBI Taxonomy" id="7160"/>
    <lineage>
        <taxon>Eukaryota</taxon>
        <taxon>Metazoa</taxon>
        <taxon>Ecdysozoa</taxon>
        <taxon>Arthropoda</taxon>
        <taxon>Hexapoda</taxon>
        <taxon>Insecta</taxon>
        <taxon>Pterygota</taxon>
        <taxon>Neoptera</taxon>
        <taxon>Endopterygota</taxon>
        <taxon>Diptera</taxon>
        <taxon>Nematocera</taxon>
        <taxon>Culicoidea</taxon>
        <taxon>Culicidae</taxon>
        <taxon>Culicinae</taxon>
        <taxon>Aedini</taxon>
        <taxon>Aedes</taxon>
        <taxon>Stegomyia</taxon>
    </lineage>
</organism>
<evidence type="ECO:0000313" key="3">
    <source>
        <dbReference type="Proteomes" id="UP000069940"/>
    </source>
</evidence>
<evidence type="ECO:0000313" key="2">
    <source>
        <dbReference type="EnsemblMetazoa" id="AALFPA23_013313.P19281"/>
    </source>
</evidence>
<sequence length="377" mass="42225">MASIRKNTLVVDFNVLPVRPSAADIEKFLSKSLEIEMTSVKNLQLHTIRNCALIEMRTLEAAERLASAHHLKHSMQAGKNNFNIPVYVEDTAINVRIHDLPPSVPNSAVAEHMKQYGKVISVARELWKKFFRGIPNGVRVVRIELSKYIPSFIRIQDQLTAVSYRSQVPTCMRCEQKAHPKLKCSEAATKNKARHVTALNTYDIQPTNEHSVADNPVPMDFAVENNNVEANAIAEHHRQQSKRDIRQTSPTDSNAPPCKKAEVTMITKDTITAARSFDDDENGFGIAENEDTDTDDSGPDPAKDDVDGWLVKLVPAENCNIILSGTAVEWANEADYLGLTLDSKLIYKQQVDKTVTKCKTNHPPRDRIWHASLGELR</sequence>
<dbReference type="GeneID" id="134286466"/>
<feature type="compositionally biased region" description="Basic and acidic residues" evidence="1">
    <location>
        <begin position="235"/>
        <end position="246"/>
    </location>
</feature>
<keyword evidence="3" id="KW-1185">Reference proteome</keyword>
<protein>
    <recommendedName>
        <fullName evidence="4">RRM domain-containing protein</fullName>
    </recommendedName>
</protein>
<reference evidence="3" key="1">
    <citation type="journal article" date="2015" name="Proc. Natl. Acad. Sci. U.S.A.">
        <title>Genome sequence of the Asian Tiger mosquito, Aedes albopictus, reveals insights into its biology, genetics, and evolution.</title>
        <authorList>
            <person name="Chen X.G."/>
            <person name="Jiang X."/>
            <person name="Gu J."/>
            <person name="Xu M."/>
            <person name="Wu Y."/>
            <person name="Deng Y."/>
            <person name="Zhang C."/>
            <person name="Bonizzoni M."/>
            <person name="Dermauw W."/>
            <person name="Vontas J."/>
            <person name="Armbruster P."/>
            <person name="Huang X."/>
            <person name="Yang Y."/>
            <person name="Zhang H."/>
            <person name="He W."/>
            <person name="Peng H."/>
            <person name="Liu Y."/>
            <person name="Wu K."/>
            <person name="Chen J."/>
            <person name="Lirakis M."/>
            <person name="Topalis P."/>
            <person name="Van Leeuwen T."/>
            <person name="Hall A.B."/>
            <person name="Jiang X."/>
            <person name="Thorpe C."/>
            <person name="Mueller R.L."/>
            <person name="Sun C."/>
            <person name="Waterhouse R.M."/>
            <person name="Yan G."/>
            <person name="Tu Z.J."/>
            <person name="Fang X."/>
            <person name="James A.A."/>
        </authorList>
    </citation>
    <scope>NUCLEOTIDE SEQUENCE [LARGE SCALE GENOMIC DNA]</scope>
    <source>
        <strain evidence="3">Foshan</strain>
    </source>
</reference>
<dbReference type="RefSeq" id="XP_062704062.1">
    <property type="nucleotide sequence ID" value="XM_062848078.1"/>
</dbReference>
<feature type="region of interest" description="Disordered" evidence="1">
    <location>
        <begin position="235"/>
        <end position="258"/>
    </location>
</feature>
<proteinExistence type="predicted"/>
<evidence type="ECO:0000256" key="1">
    <source>
        <dbReference type="SAM" id="MobiDB-lite"/>
    </source>
</evidence>
<evidence type="ECO:0008006" key="4">
    <source>
        <dbReference type="Google" id="ProtNLM"/>
    </source>
</evidence>
<name>A0ABM1YYQ9_AEDAL</name>